<sequence length="294" mass="33047">MGDRVEAKSAKTGLKIHTILGVPVSGTSTDTVLTKIEAQCTKKAFKKPFFIVTAYSEFFLEAQKDLGFKNALFEADLVVPDGVSVVAAMDYQDQRLGVWWRDLGAGLRVGLRILKGELSGRTVVGVRLVEKILELAGEKKWRVFLLGSDKDTLTKLKFKIKGSDYLAGLVDSGKLESDPGPIRLSDLSYSDNEKLVKKVNNFKPDILLVAFGRFKQEKWIWQNLSKINARVVMGVGSSFDELSGRGKWVTPAPLWVEKMGLKWLWRVTKDPKHLRRAWNAFPVFAWKVFADRKA</sequence>
<dbReference type="InterPro" id="IPR004629">
    <property type="entry name" value="WecG_TagA_CpsF"/>
</dbReference>
<dbReference type="Proteomes" id="UP000176424">
    <property type="component" value="Unassembled WGS sequence"/>
</dbReference>
<evidence type="ECO:0000256" key="1">
    <source>
        <dbReference type="ARBA" id="ARBA00022676"/>
    </source>
</evidence>
<dbReference type="PANTHER" id="PTHR34136:SF1">
    <property type="entry name" value="UDP-N-ACETYL-D-MANNOSAMINURONIC ACID TRANSFERASE"/>
    <property type="match status" value="1"/>
</dbReference>
<evidence type="ECO:0000256" key="2">
    <source>
        <dbReference type="ARBA" id="ARBA00022679"/>
    </source>
</evidence>
<reference evidence="3 4" key="1">
    <citation type="journal article" date="2016" name="Nat. Commun.">
        <title>Thousands of microbial genomes shed light on interconnected biogeochemical processes in an aquifer system.</title>
        <authorList>
            <person name="Anantharaman K."/>
            <person name="Brown C.T."/>
            <person name="Hug L.A."/>
            <person name="Sharon I."/>
            <person name="Castelle C.J."/>
            <person name="Probst A.J."/>
            <person name="Thomas B.C."/>
            <person name="Singh A."/>
            <person name="Wilkins M.J."/>
            <person name="Karaoz U."/>
            <person name="Brodie E.L."/>
            <person name="Williams K.H."/>
            <person name="Hubbard S.S."/>
            <person name="Banfield J.F."/>
        </authorList>
    </citation>
    <scope>NUCLEOTIDE SEQUENCE [LARGE SCALE GENOMIC DNA]</scope>
</reference>
<comment type="caution">
    <text evidence="3">The sequence shown here is derived from an EMBL/GenBank/DDBJ whole genome shotgun (WGS) entry which is preliminary data.</text>
</comment>
<evidence type="ECO:0000313" key="4">
    <source>
        <dbReference type="Proteomes" id="UP000176424"/>
    </source>
</evidence>
<gene>
    <name evidence="3" type="ORF">A2397_00645</name>
</gene>
<dbReference type="EMBL" id="MEXR01000057">
    <property type="protein sequence ID" value="OGD08435.1"/>
    <property type="molecule type" value="Genomic_DNA"/>
</dbReference>
<dbReference type="STRING" id="1797263.A2397_00645"/>
<dbReference type="GO" id="GO:0016758">
    <property type="term" value="F:hexosyltransferase activity"/>
    <property type="evidence" value="ECO:0007669"/>
    <property type="project" value="TreeGrafter"/>
</dbReference>
<keyword evidence="2" id="KW-0808">Transferase</keyword>
<dbReference type="NCBIfam" id="TIGR00696">
    <property type="entry name" value="wecG_tagA_cpsF"/>
    <property type="match status" value="1"/>
</dbReference>
<accession>A0A1F4ZPY5</accession>
<name>A0A1F4ZPY5_9BACT</name>
<proteinExistence type="predicted"/>
<dbReference type="CDD" id="cd06533">
    <property type="entry name" value="Glyco_transf_WecG_TagA"/>
    <property type="match status" value="1"/>
</dbReference>
<evidence type="ECO:0000313" key="3">
    <source>
        <dbReference type="EMBL" id="OGD08435.1"/>
    </source>
</evidence>
<dbReference type="PANTHER" id="PTHR34136">
    <property type="match status" value="1"/>
</dbReference>
<dbReference type="AlphaFoldDB" id="A0A1F4ZPY5"/>
<keyword evidence="1" id="KW-0328">Glycosyltransferase</keyword>
<organism evidence="3 4">
    <name type="scientific">Candidatus Amesbacteria bacterium RIFOXYB1_FULL_44_23</name>
    <dbReference type="NCBI Taxonomy" id="1797263"/>
    <lineage>
        <taxon>Bacteria</taxon>
        <taxon>Candidatus Amesiibacteriota</taxon>
    </lineage>
</organism>
<dbReference type="Pfam" id="PF03808">
    <property type="entry name" value="Glyco_tran_WecG"/>
    <property type="match status" value="1"/>
</dbReference>
<protein>
    <submittedName>
        <fullName evidence="3">Uncharacterized protein</fullName>
    </submittedName>
</protein>